<evidence type="ECO:0000256" key="4">
    <source>
        <dbReference type="ARBA" id="ARBA00022840"/>
    </source>
</evidence>
<evidence type="ECO:0000313" key="8">
    <source>
        <dbReference type="Proteomes" id="UP000481517"/>
    </source>
</evidence>
<dbReference type="InterPro" id="IPR006195">
    <property type="entry name" value="aa-tRNA-synth_II"/>
</dbReference>
<dbReference type="PANTHER" id="PTHR42918">
    <property type="entry name" value="LYSYL-TRNA SYNTHETASE"/>
    <property type="match status" value="1"/>
</dbReference>
<dbReference type="GO" id="GO:0003746">
    <property type="term" value="F:translation elongation factor activity"/>
    <property type="evidence" value="ECO:0007669"/>
    <property type="project" value="UniProtKB-KW"/>
</dbReference>
<keyword evidence="2 7" id="KW-0436">Ligase</keyword>
<protein>
    <submittedName>
        <fullName evidence="7">Elongation factor P--(R)-beta-lysine ligase</fullName>
        <ecNumber evidence="7">6.3.1.-</ecNumber>
    </submittedName>
</protein>
<comment type="catalytic activity">
    <reaction evidence="5">
        <text>D-beta-lysine + L-lysyl-[protein] + ATP = N(6)-((3R)-3,6-diaminohexanoyl)-L-lysyl-[protein] + AMP + diphosphate + H(+)</text>
        <dbReference type="Rhea" id="RHEA:83435"/>
        <dbReference type="Rhea" id="RHEA-COMP:9752"/>
        <dbReference type="Rhea" id="RHEA-COMP:20131"/>
        <dbReference type="ChEBI" id="CHEBI:15378"/>
        <dbReference type="ChEBI" id="CHEBI:29969"/>
        <dbReference type="ChEBI" id="CHEBI:30616"/>
        <dbReference type="ChEBI" id="CHEBI:33019"/>
        <dbReference type="ChEBI" id="CHEBI:84138"/>
        <dbReference type="ChEBI" id="CHEBI:156053"/>
        <dbReference type="ChEBI" id="CHEBI:456215"/>
    </reaction>
    <physiologicalReaction direction="left-to-right" evidence="5">
        <dbReference type="Rhea" id="RHEA:83436"/>
    </physiologicalReaction>
</comment>
<keyword evidence="3" id="KW-0547">Nucleotide-binding</keyword>
<dbReference type="GO" id="GO:0006430">
    <property type="term" value="P:lysyl-tRNA aminoacylation"/>
    <property type="evidence" value="ECO:0007669"/>
    <property type="project" value="InterPro"/>
</dbReference>
<dbReference type="PANTHER" id="PTHR42918:SF6">
    <property type="entry name" value="ELONGATION FACTOR P--(R)-BETA-LYSINE LIGASE"/>
    <property type="match status" value="1"/>
</dbReference>
<dbReference type="InterPro" id="IPR004525">
    <property type="entry name" value="EpmA"/>
</dbReference>
<dbReference type="GO" id="GO:0005829">
    <property type="term" value="C:cytosol"/>
    <property type="evidence" value="ECO:0007669"/>
    <property type="project" value="TreeGrafter"/>
</dbReference>
<dbReference type="PRINTS" id="PR00982">
    <property type="entry name" value="TRNASYNTHLYS"/>
</dbReference>
<dbReference type="Proteomes" id="UP000481517">
    <property type="component" value="Unassembled WGS sequence"/>
</dbReference>
<dbReference type="FunFam" id="3.30.930.10:FF:000017">
    <property type="entry name" value="Elongation factor P--(R)-beta-lysine ligase"/>
    <property type="match status" value="1"/>
</dbReference>
<dbReference type="InterPro" id="IPR045864">
    <property type="entry name" value="aa-tRNA-synth_II/BPL/LPL"/>
</dbReference>
<keyword evidence="7" id="KW-0251">Elongation factor</keyword>
<name>A0A6S6WVQ9_9GAMM</name>
<sequence>MSTCHAFKSNDEALTMQRSNAWQPSATMDVLRQRAALLAAIREFFAARDVLEVDTPLLGQFAVTDVHLDNLRTQISGAAQPYFLQTSPEYAMKRLLSAGSGSIYQLGKVFRDDELSSRHNPEFTMLEWYRLDFTAAQLMQEINELMQYVSDAPAAVSISYQQLFIDQLGVDPLADDAVGQLRDALSSYSSLADLVHREDDRDLLLDLAMATVIEPQLNPKQPTFVTHYPVSQAALAQVNPEDPRTALRFELFYGGLELANGYQELTDAGEQQLRFERDNQRRNSSGKLKAVPDVRLLAALEQGLPDCSGVALGVDRLLMVLLNQSEIEKVLPFAIDRA</sequence>
<dbReference type="EC" id="6.3.1.-" evidence="7"/>
<dbReference type="InterPro" id="IPR004364">
    <property type="entry name" value="Aa-tRNA-synt_II"/>
</dbReference>
<keyword evidence="4" id="KW-0067">ATP-binding</keyword>
<keyword evidence="8" id="KW-1185">Reference proteome</keyword>
<dbReference type="GO" id="GO:0000049">
    <property type="term" value="F:tRNA binding"/>
    <property type="evidence" value="ECO:0007669"/>
    <property type="project" value="TreeGrafter"/>
</dbReference>
<evidence type="ECO:0000313" key="7">
    <source>
        <dbReference type="EMBL" id="CAB0151795.1"/>
    </source>
</evidence>
<dbReference type="InterPro" id="IPR018149">
    <property type="entry name" value="Lys-tRNA-synth_II_C"/>
</dbReference>
<evidence type="ECO:0000256" key="2">
    <source>
        <dbReference type="ARBA" id="ARBA00022598"/>
    </source>
</evidence>
<evidence type="ECO:0000259" key="6">
    <source>
        <dbReference type="PROSITE" id="PS50862"/>
    </source>
</evidence>
<proteinExistence type="predicted"/>
<dbReference type="NCBIfam" id="NF006828">
    <property type="entry name" value="PRK09350.1"/>
    <property type="match status" value="1"/>
</dbReference>
<evidence type="ECO:0000256" key="1">
    <source>
        <dbReference type="ARBA" id="ARBA00011738"/>
    </source>
</evidence>
<dbReference type="SUPFAM" id="SSF55681">
    <property type="entry name" value="Class II aaRS and biotin synthetases"/>
    <property type="match status" value="1"/>
</dbReference>
<organism evidence="7 8">
    <name type="scientific">Pseudidiomarina piscicola</name>
    <dbReference type="NCBI Taxonomy" id="2614830"/>
    <lineage>
        <taxon>Bacteria</taxon>
        <taxon>Pseudomonadati</taxon>
        <taxon>Pseudomonadota</taxon>
        <taxon>Gammaproteobacteria</taxon>
        <taxon>Alteromonadales</taxon>
        <taxon>Idiomarinaceae</taxon>
        <taxon>Pseudidiomarina</taxon>
    </lineage>
</organism>
<dbReference type="EMBL" id="CADCXY010000006">
    <property type="protein sequence ID" value="CAB0151795.1"/>
    <property type="molecule type" value="Genomic_DNA"/>
</dbReference>
<gene>
    <name evidence="7" type="primary">epmA</name>
    <name evidence="7" type="ORF">PSI9734_02160</name>
</gene>
<dbReference type="GO" id="GO:0005524">
    <property type="term" value="F:ATP binding"/>
    <property type="evidence" value="ECO:0007669"/>
    <property type="project" value="UniProtKB-KW"/>
</dbReference>
<feature type="domain" description="Aminoacyl-transfer RNA synthetases class-II family profile" evidence="6">
    <location>
        <begin position="31"/>
        <end position="332"/>
    </location>
</feature>
<accession>A0A6S6WVQ9</accession>
<comment type="subunit">
    <text evidence="1">Homodimer.</text>
</comment>
<keyword evidence="7" id="KW-0648">Protein biosynthesis</keyword>
<dbReference type="Gene3D" id="3.30.930.10">
    <property type="entry name" value="Bira Bifunctional Protein, Domain 2"/>
    <property type="match status" value="1"/>
</dbReference>
<dbReference type="Pfam" id="PF00152">
    <property type="entry name" value="tRNA-synt_2"/>
    <property type="match status" value="1"/>
</dbReference>
<evidence type="ECO:0000256" key="3">
    <source>
        <dbReference type="ARBA" id="ARBA00022741"/>
    </source>
</evidence>
<dbReference type="NCBIfam" id="TIGR00462">
    <property type="entry name" value="genX"/>
    <property type="match status" value="1"/>
</dbReference>
<evidence type="ECO:0000256" key="5">
    <source>
        <dbReference type="ARBA" id="ARBA00052794"/>
    </source>
</evidence>
<dbReference type="GO" id="GO:0004824">
    <property type="term" value="F:lysine-tRNA ligase activity"/>
    <property type="evidence" value="ECO:0007669"/>
    <property type="project" value="InterPro"/>
</dbReference>
<dbReference type="AlphaFoldDB" id="A0A6S6WVQ9"/>
<reference evidence="7 8" key="1">
    <citation type="submission" date="2020-02" db="EMBL/GenBank/DDBJ databases">
        <authorList>
            <person name="Rodrigo-Torres L."/>
            <person name="Arahal R. D."/>
            <person name="Lucena T."/>
        </authorList>
    </citation>
    <scope>NUCLEOTIDE SEQUENCE [LARGE SCALE GENOMIC DNA]</scope>
    <source>
        <strain evidence="7 8">CECT 9734</strain>
    </source>
</reference>
<dbReference type="PROSITE" id="PS50862">
    <property type="entry name" value="AA_TRNA_LIGASE_II"/>
    <property type="match status" value="1"/>
</dbReference>